<evidence type="ECO:0000313" key="9">
    <source>
        <dbReference type="Proteomes" id="UP000547674"/>
    </source>
</evidence>
<dbReference type="GO" id="GO:0043190">
    <property type="term" value="C:ATP-binding cassette (ABC) transporter complex"/>
    <property type="evidence" value="ECO:0007669"/>
    <property type="project" value="InterPro"/>
</dbReference>
<evidence type="ECO:0000256" key="5">
    <source>
        <dbReference type="ARBA" id="ARBA00023136"/>
    </source>
</evidence>
<organism evidence="8 9">
    <name type="scientific">Eiseniibacteriota bacterium</name>
    <dbReference type="NCBI Taxonomy" id="2212470"/>
    <lineage>
        <taxon>Bacteria</taxon>
        <taxon>Candidatus Eiseniibacteriota</taxon>
    </lineage>
</organism>
<keyword evidence="6" id="KW-0813">Transport</keyword>
<dbReference type="Proteomes" id="UP000547674">
    <property type="component" value="Unassembled WGS sequence"/>
</dbReference>
<comment type="subcellular location">
    <subcellularLocation>
        <location evidence="6">Cell membrane</location>
        <topology evidence="6">Multi-pass membrane protein</topology>
    </subcellularLocation>
    <subcellularLocation>
        <location evidence="1">Membrane</location>
        <topology evidence="1">Multi-pass membrane protein</topology>
    </subcellularLocation>
</comment>
<feature type="transmembrane region" description="Helical" evidence="7">
    <location>
        <begin position="218"/>
        <end position="240"/>
    </location>
</feature>
<dbReference type="Pfam" id="PF00950">
    <property type="entry name" value="ABC-3"/>
    <property type="match status" value="1"/>
</dbReference>
<gene>
    <name evidence="8" type="ORF">HKN21_01415</name>
</gene>
<feature type="transmembrane region" description="Helical" evidence="7">
    <location>
        <begin position="131"/>
        <end position="150"/>
    </location>
</feature>
<feature type="transmembrane region" description="Helical" evidence="7">
    <location>
        <begin position="90"/>
        <end position="111"/>
    </location>
</feature>
<dbReference type="PANTHER" id="PTHR30477:SF18">
    <property type="entry name" value="METAL TRANSPORT SYSTEM MEMBRANE PROTEIN CT_417-RELATED"/>
    <property type="match status" value="1"/>
</dbReference>
<comment type="caution">
    <text evidence="8">The sequence shown here is derived from an EMBL/GenBank/DDBJ whole genome shotgun (WGS) entry which is preliminary data.</text>
</comment>
<evidence type="ECO:0000256" key="3">
    <source>
        <dbReference type="ARBA" id="ARBA00022692"/>
    </source>
</evidence>
<dbReference type="EMBL" id="JABDJR010000051">
    <property type="protein sequence ID" value="NNF05395.1"/>
    <property type="molecule type" value="Genomic_DNA"/>
</dbReference>
<keyword evidence="5 7" id="KW-0472">Membrane</keyword>
<dbReference type="InterPro" id="IPR001626">
    <property type="entry name" value="ABC_TroCD"/>
</dbReference>
<evidence type="ECO:0000256" key="7">
    <source>
        <dbReference type="SAM" id="Phobius"/>
    </source>
</evidence>
<protein>
    <submittedName>
        <fullName evidence="8">Metal ABC transporter permease</fullName>
    </submittedName>
</protein>
<accession>A0A7Y2E660</accession>
<evidence type="ECO:0000256" key="1">
    <source>
        <dbReference type="ARBA" id="ARBA00004141"/>
    </source>
</evidence>
<dbReference type="PANTHER" id="PTHR30477">
    <property type="entry name" value="ABC-TRANSPORTER METAL-BINDING PROTEIN"/>
    <property type="match status" value="1"/>
</dbReference>
<dbReference type="AlphaFoldDB" id="A0A7Y2E660"/>
<evidence type="ECO:0000256" key="4">
    <source>
        <dbReference type="ARBA" id="ARBA00022989"/>
    </source>
</evidence>
<name>A0A7Y2E660_UNCEI</name>
<keyword evidence="3 6" id="KW-0812">Transmembrane</keyword>
<dbReference type="InterPro" id="IPR037294">
    <property type="entry name" value="ABC_BtuC-like"/>
</dbReference>
<feature type="transmembrane region" description="Helical" evidence="7">
    <location>
        <begin position="12"/>
        <end position="33"/>
    </location>
</feature>
<dbReference type="CDD" id="cd06550">
    <property type="entry name" value="TM_ABC_iron-siderophores_like"/>
    <property type="match status" value="1"/>
</dbReference>
<feature type="transmembrane region" description="Helical" evidence="7">
    <location>
        <begin position="187"/>
        <end position="206"/>
    </location>
</feature>
<dbReference type="Gene3D" id="1.10.3470.10">
    <property type="entry name" value="ABC transporter involved in vitamin B12 uptake, BtuC"/>
    <property type="match status" value="1"/>
</dbReference>
<proteinExistence type="inferred from homology"/>
<feature type="transmembrane region" description="Helical" evidence="7">
    <location>
        <begin position="53"/>
        <end position="78"/>
    </location>
</feature>
<dbReference type="GO" id="GO:0010043">
    <property type="term" value="P:response to zinc ion"/>
    <property type="evidence" value="ECO:0007669"/>
    <property type="project" value="TreeGrafter"/>
</dbReference>
<keyword evidence="4 7" id="KW-1133">Transmembrane helix</keyword>
<evidence type="ECO:0000256" key="2">
    <source>
        <dbReference type="ARBA" id="ARBA00008034"/>
    </source>
</evidence>
<evidence type="ECO:0000256" key="6">
    <source>
        <dbReference type="RuleBase" id="RU003943"/>
    </source>
</evidence>
<feature type="transmembrane region" description="Helical" evidence="7">
    <location>
        <begin position="252"/>
        <end position="271"/>
    </location>
</feature>
<comment type="similarity">
    <text evidence="2 6">Belongs to the ABC-3 integral membrane protein family.</text>
</comment>
<sequence length="282" mass="29783">MLEALEYPFFQRALMAGVLASLACGVVGTFVVVKRIASISGGLSHAAFGGVGLGYWLGFEPTLGAVIFALLGGIGIGAGRKRLGNATETAISIMWAAGMALGILFISFTPGYAPDLMSYLFGGILFVPMSYVYYVAALNGLILLVVLLFFKELQAVAFDEEFAQIMGVPAQFFYVLLLALVALAIVILIKIVGIILVIALLTVPAATARQWAQSLGQMMLGASLFGSLSVITGLFLAYWLSDVHQLEAPAGPLIILLALVVYGVSSILKAIRTTSRRRQAGA</sequence>
<feature type="transmembrane region" description="Helical" evidence="7">
    <location>
        <begin position="162"/>
        <end position="181"/>
    </location>
</feature>
<evidence type="ECO:0000313" key="8">
    <source>
        <dbReference type="EMBL" id="NNF05395.1"/>
    </source>
</evidence>
<reference evidence="8 9" key="1">
    <citation type="submission" date="2020-03" db="EMBL/GenBank/DDBJ databases">
        <title>Metabolic flexibility allows generalist bacteria to become dominant in a frequently disturbed ecosystem.</title>
        <authorList>
            <person name="Chen Y.-J."/>
            <person name="Leung P.M."/>
            <person name="Bay S.K."/>
            <person name="Hugenholtz P."/>
            <person name="Kessler A.J."/>
            <person name="Shelley G."/>
            <person name="Waite D.W."/>
            <person name="Cook P.L."/>
            <person name="Greening C."/>
        </authorList>
    </citation>
    <scope>NUCLEOTIDE SEQUENCE [LARGE SCALE GENOMIC DNA]</scope>
    <source>
        <strain evidence="8">SS_bin_28</strain>
    </source>
</reference>
<dbReference type="SUPFAM" id="SSF81345">
    <property type="entry name" value="ABC transporter involved in vitamin B12 uptake, BtuC"/>
    <property type="match status" value="1"/>
</dbReference>
<dbReference type="GO" id="GO:0055085">
    <property type="term" value="P:transmembrane transport"/>
    <property type="evidence" value="ECO:0007669"/>
    <property type="project" value="InterPro"/>
</dbReference>